<protein>
    <submittedName>
        <fullName evidence="5">DNA-binding GntR family transcriptional regulator</fullName>
    </submittedName>
</protein>
<dbReference type="EMBL" id="RCDB01000003">
    <property type="protein sequence ID" value="RLK47550.1"/>
    <property type="molecule type" value="Genomic_DNA"/>
</dbReference>
<dbReference type="PANTHER" id="PTHR43537:SF5">
    <property type="entry name" value="UXU OPERON TRANSCRIPTIONAL REGULATOR"/>
    <property type="match status" value="1"/>
</dbReference>
<dbReference type="PROSITE" id="PS50949">
    <property type="entry name" value="HTH_GNTR"/>
    <property type="match status" value="1"/>
</dbReference>
<dbReference type="AlphaFoldDB" id="A0A498C2Y1"/>
<evidence type="ECO:0000256" key="3">
    <source>
        <dbReference type="ARBA" id="ARBA00023163"/>
    </source>
</evidence>
<reference evidence="5 6" key="1">
    <citation type="journal article" date="2015" name="Stand. Genomic Sci.">
        <title>Genomic Encyclopedia of Bacterial and Archaeal Type Strains, Phase III: the genomes of soil and plant-associated and newly described type strains.</title>
        <authorList>
            <person name="Whitman W.B."/>
            <person name="Woyke T."/>
            <person name="Klenk H.P."/>
            <person name="Zhou Y."/>
            <person name="Lilburn T.G."/>
            <person name="Beck B.J."/>
            <person name="De Vos P."/>
            <person name="Vandamme P."/>
            <person name="Eisen J.A."/>
            <person name="Garrity G."/>
            <person name="Hugenholtz P."/>
            <person name="Kyrpides N.C."/>
        </authorList>
    </citation>
    <scope>NUCLEOTIDE SEQUENCE [LARGE SCALE GENOMIC DNA]</scope>
    <source>
        <strain evidence="5 6">S2T63</strain>
    </source>
</reference>
<proteinExistence type="predicted"/>
<dbReference type="Proteomes" id="UP000273158">
    <property type="component" value="Unassembled WGS sequence"/>
</dbReference>
<keyword evidence="6" id="KW-1185">Reference proteome</keyword>
<keyword evidence="3" id="KW-0804">Transcription</keyword>
<dbReference type="CDD" id="cd07377">
    <property type="entry name" value="WHTH_GntR"/>
    <property type="match status" value="1"/>
</dbReference>
<dbReference type="SMART" id="SM00345">
    <property type="entry name" value="HTH_GNTR"/>
    <property type="match status" value="1"/>
</dbReference>
<dbReference type="SMART" id="SM00895">
    <property type="entry name" value="FCD"/>
    <property type="match status" value="1"/>
</dbReference>
<accession>A0A498C2Y1</accession>
<keyword evidence="2 5" id="KW-0238">DNA-binding</keyword>
<name>A0A498C2Y1_9MICO</name>
<dbReference type="SUPFAM" id="SSF48008">
    <property type="entry name" value="GntR ligand-binding domain-like"/>
    <property type="match status" value="1"/>
</dbReference>
<dbReference type="Pfam" id="PF00392">
    <property type="entry name" value="GntR"/>
    <property type="match status" value="1"/>
</dbReference>
<dbReference type="GO" id="GO:0003677">
    <property type="term" value="F:DNA binding"/>
    <property type="evidence" value="ECO:0007669"/>
    <property type="project" value="UniProtKB-KW"/>
</dbReference>
<dbReference type="Gene3D" id="1.20.120.530">
    <property type="entry name" value="GntR ligand-binding domain-like"/>
    <property type="match status" value="1"/>
</dbReference>
<dbReference type="InterPro" id="IPR000524">
    <property type="entry name" value="Tscrpt_reg_HTH_GntR"/>
</dbReference>
<evidence type="ECO:0000259" key="4">
    <source>
        <dbReference type="PROSITE" id="PS50949"/>
    </source>
</evidence>
<comment type="caution">
    <text evidence="5">The sequence shown here is derived from an EMBL/GenBank/DDBJ whole genome shotgun (WGS) entry which is preliminary data.</text>
</comment>
<dbReference type="Pfam" id="PF07729">
    <property type="entry name" value="FCD"/>
    <property type="match status" value="1"/>
</dbReference>
<dbReference type="Gene3D" id="1.10.10.10">
    <property type="entry name" value="Winged helix-like DNA-binding domain superfamily/Winged helix DNA-binding domain"/>
    <property type="match status" value="1"/>
</dbReference>
<feature type="domain" description="HTH gntR-type" evidence="4">
    <location>
        <begin position="15"/>
        <end position="82"/>
    </location>
</feature>
<dbReference type="GO" id="GO:0003700">
    <property type="term" value="F:DNA-binding transcription factor activity"/>
    <property type="evidence" value="ECO:0007669"/>
    <property type="project" value="InterPro"/>
</dbReference>
<sequence length="230" mass="24253">MHIVPTPTERLAPRPLMRDDVYARLRDAIVDGTFAPDEQLRDTDLAAWLGVSRTPVREALLELGRAGLVRAVPGRSTVVAPLELAAIRDAQGVVAAMHALVVRTAVPRLTSADFDRMRAANAAFAAAHAAGDADAALHADAEFHAVALAAAGNTAAAAVIAQYEPVLHRAERLRFASHEGAASVARHDELIRLCAAGDADGAAELAERTWQTLTIDPRPASRPATEGHPA</sequence>
<evidence type="ECO:0000256" key="1">
    <source>
        <dbReference type="ARBA" id="ARBA00023015"/>
    </source>
</evidence>
<dbReference type="InterPro" id="IPR036390">
    <property type="entry name" value="WH_DNA-bd_sf"/>
</dbReference>
<organism evidence="5 6">
    <name type="scientific">Microbacterium telephonicum</name>
    <dbReference type="NCBI Taxonomy" id="1714841"/>
    <lineage>
        <taxon>Bacteria</taxon>
        <taxon>Bacillati</taxon>
        <taxon>Actinomycetota</taxon>
        <taxon>Actinomycetes</taxon>
        <taxon>Micrococcales</taxon>
        <taxon>Microbacteriaceae</taxon>
        <taxon>Microbacterium</taxon>
    </lineage>
</organism>
<gene>
    <name evidence="5" type="ORF">C7474_2140</name>
</gene>
<dbReference type="InterPro" id="IPR011711">
    <property type="entry name" value="GntR_C"/>
</dbReference>
<evidence type="ECO:0000313" key="6">
    <source>
        <dbReference type="Proteomes" id="UP000273158"/>
    </source>
</evidence>
<dbReference type="PANTHER" id="PTHR43537">
    <property type="entry name" value="TRANSCRIPTIONAL REGULATOR, GNTR FAMILY"/>
    <property type="match status" value="1"/>
</dbReference>
<keyword evidence="1" id="KW-0805">Transcription regulation</keyword>
<evidence type="ECO:0000313" key="5">
    <source>
        <dbReference type="EMBL" id="RLK47550.1"/>
    </source>
</evidence>
<dbReference type="InterPro" id="IPR036388">
    <property type="entry name" value="WH-like_DNA-bd_sf"/>
</dbReference>
<dbReference type="InterPro" id="IPR008920">
    <property type="entry name" value="TF_FadR/GntR_C"/>
</dbReference>
<evidence type="ECO:0000256" key="2">
    <source>
        <dbReference type="ARBA" id="ARBA00023125"/>
    </source>
</evidence>
<dbReference type="SUPFAM" id="SSF46785">
    <property type="entry name" value="Winged helix' DNA-binding domain"/>
    <property type="match status" value="1"/>
</dbReference>